<dbReference type="SMART" id="SM00345">
    <property type="entry name" value="HTH_GNTR"/>
    <property type="match status" value="1"/>
</dbReference>
<organism evidence="5 6">
    <name type="scientific">Devosia algicola</name>
    <dbReference type="NCBI Taxonomy" id="3026418"/>
    <lineage>
        <taxon>Bacteria</taxon>
        <taxon>Pseudomonadati</taxon>
        <taxon>Pseudomonadota</taxon>
        <taxon>Alphaproteobacteria</taxon>
        <taxon>Hyphomicrobiales</taxon>
        <taxon>Devosiaceae</taxon>
        <taxon>Devosia</taxon>
    </lineage>
</organism>
<dbReference type="SUPFAM" id="SSF48008">
    <property type="entry name" value="GntR ligand-binding domain-like"/>
    <property type="match status" value="1"/>
</dbReference>
<dbReference type="PRINTS" id="PR00035">
    <property type="entry name" value="HTHGNTR"/>
</dbReference>
<dbReference type="Pfam" id="PF00392">
    <property type="entry name" value="GntR"/>
    <property type="match status" value="1"/>
</dbReference>
<evidence type="ECO:0000259" key="4">
    <source>
        <dbReference type="PROSITE" id="PS50949"/>
    </source>
</evidence>
<dbReference type="InterPro" id="IPR000524">
    <property type="entry name" value="Tscrpt_reg_HTH_GntR"/>
</dbReference>
<dbReference type="Proteomes" id="UP001220530">
    <property type="component" value="Chromosome"/>
</dbReference>
<dbReference type="InterPro" id="IPR036390">
    <property type="entry name" value="WH_DNA-bd_sf"/>
</dbReference>
<proteinExistence type="predicted"/>
<dbReference type="PANTHER" id="PTHR43537:SF44">
    <property type="entry name" value="GNTR FAMILY REGULATORY PROTEIN"/>
    <property type="match status" value="1"/>
</dbReference>
<evidence type="ECO:0000256" key="2">
    <source>
        <dbReference type="ARBA" id="ARBA00023125"/>
    </source>
</evidence>
<keyword evidence="2" id="KW-0238">DNA-binding</keyword>
<dbReference type="Pfam" id="PF07729">
    <property type="entry name" value="FCD"/>
    <property type="match status" value="1"/>
</dbReference>
<accession>A0ABY7YRY9</accession>
<evidence type="ECO:0000313" key="6">
    <source>
        <dbReference type="Proteomes" id="UP001220530"/>
    </source>
</evidence>
<dbReference type="SMART" id="SM00895">
    <property type="entry name" value="FCD"/>
    <property type="match status" value="1"/>
</dbReference>
<evidence type="ECO:0000256" key="1">
    <source>
        <dbReference type="ARBA" id="ARBA00023015"/>
    </source>
</evidence>
<protein>
    <submittedName>
        <fullName evidence="5">FadR/GntR family transcriptional regulator</fullName>
    </submittedName>
</protein>
<keyword evidence="3" id="KW-0804">Transcription</keyword>
<dbReference type="InterPro" id="IPR008920">
    <property type="entry name" value="TF_FadR/GntR_C"/>
</dbReference>
<dbReference type="EMBL" id="CP118246">
    <property type="protein sequence ID" value="WDR03952.1"/>
    <property type="molecule type" value="Genomic_DNA"/>
</dbReference>
<sequence>MSETLFYDLIGSSSMVPSLSGQVVRELGRRIVAGEYLPGDLIDDEDALAARFRVSRTVVREAVKVLGAKGLVEARRGIGTKVLPRHRWRHFDDDVLAWHQTAPADAVNLWQLMDLRQAIEPKAARWAAERATEQDRETILQAVGRMERDLTNIQDYIEADASFHRAVLRSAHNPYVEGLEGVIYAALLSSIRLTNNDPNKNRKSLRFHQDVATAIDSGDGDAAESAMEVHLADSISRLKQALAT</sequence>
<gene>
    <name evidence="5" type="ORF">PSQ19_07985</name>
</gene>
<keyword evidence="6" id="KW-1185">Reference proteome</keyword>
<evidence type="ECO:0000313" key="5">
    <source>
        <dbReference type="EMBL" id="WDR03952.1"/>
    </source>
</evidence>
<dbReference type="CDD" id="cd07377">
    <property type="entry name" value="WHTH_GntR"/>
    <property type="match status" value="1"/>
</dbReference>
<dbReference type="RefSeq" id="WP_282220339.1">
    <property type="nucleotide sequence ID" value="NZ_CP118246.1"/>
</dbReference>
<evidence type="ECO:0000256" key="3">
    <source>
        <dbReference type="ARBA" id="ARBA00023163"/>
    </source>
</evidence>
<dbReference type="Gene3D" id="1.10.10.10">
    <property type="entry name" value="Winged helix-like DNA-binding domain superfamily/Winged helix DNA-binding domain"/>
    <property type="match status" value="1"/>
</dbReference>
<dbReference type="InterPro" id="IPR011711">
    <property type="entry name" value="GntR_C"/>
</dbReference>
<feature type="domain" description="HTH gntR-type" evidence="4">
    <location>
        <begin position="17"/>
        <end position="85"/>
    </location>
</feature>
<dbReference type="PROSITE" id="PS50949">
    <property type="entry name" value="HTH_GNTR"/>
    <property type="match status" value="1"/>
</dbReference>
<name>A0ABY7YRY9_9HYPH</name>
<dbReference type="InterPro" id="IPR036388">
    <property type="entry name" value="WH-like_DNA-bd_sf"/>
</dbReference>
<dbReference type="SUPFAM" id="SSF46785">
    <property type="entry name" value="Winged helix' DNA-binding domain"/>
    <property type="match status" value="1"/>
</dbReference>
<keyword evidence="1" id="KW-0805">Transcription regulation</keyword>
<dbReference type="Gene3D" id="1.20.120.530">
    <property type="entry name" value="GntR ligand-binding domain-like"/>
    <property type="match status" value="1"/>
</dbReference>
<dbReference type="PANTHER" id="PTHR43537">
    <property type="entry name" value="TRANSCRIPTIONAL REGULATOR, GNTR FAMILY"/>
    <property type="match status" value="1"/>
</dbReference>
<reference evidence="5 6" key="1">
    <citation type="submission" date="2023-02" db="EMBL/GenBank/DDBJ databases">
        <title>Devosia algicola sp. nov., isolated from the phycosphere of marine algae.</title>
        <authorList>
            <person name="Kim J.M."/>
            <person name="Lee J.K."/>
            <person name="Choi B.J."/>
            <person name="Bayburt H."/>
            <person name="Jeon C.O."/>
        </authorList>
    </citation>
    <scope>NUCLEOTIDE SEQUENCE [LARGE SCALE GENOMIC DNA]</scope>
    <source>
        <strain evidence="5 6">G20-9</strain>
    </source>
</reference>